<evidence type="ECO:0008006" key="4">
    <source>
        <dbReference type="Google" id="ProtNLM"/>
    </source>
</evidence>
<reference evidence="2 3" key="1">
    <citation type="submission" date="2023-07" db="EMBL/GenBank/DDBJ databases">
        <title>Sequencing the genomes of 1000 actinobacteria strains.</title>
        <authorList>
            <person name="Klenk H.-P."/>
        </authorList>
    </citation>
    <scope>NUCLEOTIDE SEQUENCE [LARGE SCALE GENOMIC DNA]</scope>
    <source>
        <strain evidence="2 3">DSM 45805</strain>
    </source>
</reference>
<evidence type="ECO:0000313" key="2">
    <source>
        <dbReference type="EMBL" id="MDQ0378426.1"/>
    </source>
</evidence>
<gene>
    <name evidence="2" type="ORF">FB470_002420</name>
</gene>
<keyword evidence="3" id="KW-1185">Reference proteome</keyword>
<comment type="caution">
    <text evidence="2">The sequence shown here is derived from an EMBL/GenBank/DDBJ whole genome shotgun (WGS) entry which is preliminary data.</text>
</comment>
<protein>
    <recommendedName>
        <fullName evidence="4">PE domain-containing protein</fullName>
    </recommendedName>
</protein>
<evidence type="ECO:0000313" key="3">
    <source>
        <dbReference type="Proteomes" id="UP001229651"/>
    </source>
</evidence>
<name>A0ABU0ETX2_9PSEU</name>
<dbReference type="Proteomes" id="UP001229651">
    <property type="component" value="Unassembled WGS sequence"/>
</dbReference>
<feature type="region of interest" description="Disordered" evidence="1">
    <location>
        <begin position="123"/>
        <end position="143"/>
    </location>
</feature>
<dbReference type="RefSeq" id="WP_306991151.1">
    <property type="nucleotide sequence ID" value="NZ_JAUSUT010000001.1"/>
</dbReference>
<sequence>MAEDDLRGPGQGVEATLGALGATVPAVPGAQDLRVDPDKLLLVARVVNEQADALDDRVREQLTGLDISAPAQDVISTTAVDAWNRLVARGDASYATRVQEYIRNLRDLAAQLRQAAGAYQTGEEEKVAALGNRGPGNRGAGPA</sequence>
<feature type="compositionally biased region" description="Gly residues" evidence="1">
    <location>
        <begin position="133"/>
        <end position="143"/>
    </location>
</feature>
<dbReference type="EMBL" id="JAUSUT010000001">
    <property type="protein sequence ID" value="MDQ0378426.1"/>
    <property type="molecule type" value="Genomic_DNA"/>
</dbReference>
<accession>A0ABU0ETX2</accession>
<evidence type="ECO:0000256" key="1">
    <source>
        <dbReference type="SAM" id="MobiDB-lite"/>
    </source>
</evidence>
<organism evidence="2 3">
    <name type="scientific">Amycolatopsis thermophila</name>
    <dbReference type="NCBI Taxonomy" id="206084"/>
    <lineage>
        <taxon>Bacteria</taxon>
        <taxon>Bacillati</taxon>
        <taxon>Actinomycetota</taxon>
        <taxon>Actinomycetes</taxon>
        <taxon>Pseudonocardiales</taxon>
        <taxon>Pseudonocardiaceae</taxon>
        <taxon>Amycolatopsis</taxon>
    </lineage>
</organism>
<proteinExistence type="predicted"/>